<sequence length="461" mass="49772">MKTNVIRPAVLALALSLAGCGSLLKTDYQRPALDLPSAWQGQGGVAVATGERWWRAFDDPQLDALIEGALLSNNDLAAAAIRVQRARLQAGLVDTNLTPDVVVGANGSAKKDVKHGGPSVRGYDASVAVSYEVDLWGRLARARDAAAWEAEATELDRQSTALTLVGTTAQLYWQIAELNQRIANADASLADIRRTLELVTVQHRAGAVGGLDETQAALNVANQQAERTELLRQRDAARNALALLFDQAPAHRMSELPYLPKTALPPVATGVPADVLSRRPDVAAAEWRLKRNLANVDATRADFYPKLTLTGSLGSADPKLTDLLSNPVGTLGAGLLLPFVQWNTLQLKVDISKSEYDESVVLFRQTLYKALTDVEDTLSAGTQLADRGEALQRAYALSLKAESIAEVRYRAGQTGVKDWIDQQRARRAAEDALAQNRRDSLDNRMKLYLALGGSDTVRAPG</sequence>
<dbReference type="NCBIfam" id="TIGR01845">
    <property type="entry name" value="outer_NodT"/>
    <property type="match status" value="1"/>
</dbReference>
<comment type="caution">
    <text evidence="4">The sequence shown here is derived from an EMBL/GenBank/DDBJ whole genome shotgun (WGS) entry which is preliminary data.</text>
</comment>
<organism evidence="4 5">
    <name type="scientific">Jeongeupia chitinilytica</name>
    <dbReference type="NCBI Taxonomy" id="1041641"/>
    <lineage>
        <taxon>Bacteria</taxon>
        <taxon>Pseudomonadati</taxon>
        <taxon>Pseudomonadota</taxon>
        <taxon>Betaproteobacteria</taxon>
        <taxon>Neisseriales</taxon>
        <taxon>Chitinibacteraceae</taxon>
        <taxon>Jeongeupia</taxon>
    </lineage>
</organism>
<gene>
    <name evidence="4" type="ORF">GCM10007350_01440</name>
</gene>
<keyword evidence="2" id="KW-0812">Transmembrane</keyword>
<dbReference type="PROSITE" id="PS51257">
    <property type="entry name" value="PROKAR_LIPOPROTEIN"/>
    <property type="match status" value="1"/>
</dbReference>
<dbReference type="Pfam" id="PF02321">
    <property type="entry name" value="OEP"/>
    <property type="match status" value="2"/>
</dbReference>
<dbReference type="PANTHER" id="PTHR30203">
    <property type="entry name" value="OUTER MEMBRANE CATION EFFLUX PROTEIN"/>
    <property type="match status" value="1"/>
</dbReference>
<dbReference type="Gene3D" id="1.20.1600.10">
    <property type="entry name" value="Outer membrane efflux proteins (OEP)"/>
    <property type="match status" value="1"/>
</dbReference>
<dbReference type="RefSeq" id="WP_229797341.1">
    <property type="nucleotide sequence ID" value="NZ_BMYO01000001.1"/>
</dbReference>
<evidence type="ECO:0000256" key="1">
    <source>
        <dbReference type="ARBA" id="ARBA00007613"/>
    </source>
</evidence>
<dbReference type="Proteomes" id="UP000604737">
    <property type="component" value="Unassembled WGS sequence"/>
</dbReference>
<comment type="subcellular location">
    <subcellularLocation>
        <location evidence="2">Cell membrane</location>
        <topology evidence="2">Lipid-anchor</topology>
    </subcellularLocation>
</comment>
<dbReference type="EMBL" id="BMYO01000001">
    <property type="protein sequence ID" value="GHD55576.1"/>
    <property type="molecule type" value="Genomic_DNA"/>
</dbReference>
<accession>A0ABQ3GWE0</accession>
<keyword evidence="2" id="KW-0472">Membrane</keyword>
<keyword evidence="2" id="KW-0449">Lipoprotein</keyword>
<dbReference type="PANTHER" id="PTHR30203:SF32">
    <property type="entry name" value="CATION EFFLUX SYSTEM PROTEIN CUSC"/>
    <property type="match status" value="1"/>
</dbReference>
<evidence type="ECO:0000256" key="2">
    <source>
        <dbReference type="RuleBase" id="RU362097"/>
    </source>
</evidence>
<evidence type="ECO:0000313" key="4">
    <source>
        <dbReference type="EMBL" id="GHD55576.1"/>
    </source>
</evidence>
<keyword evidence="3" id="KW-0175">Coiled coil</keyword>
<dbReference type="InterPro" id="IPR003423">
    <property type="entry name" value="OMP_efflux"/>
</dbReference>
<name>A0ABQ3GWE0_9NEIS</name>
<dbReference type="Gene3D" id="2.20.200.10">
    <property type="entry name" value="Outer membrane efflux proteins (OEP)"/>
    <property type="match status" value="1"/>
</dbReference>
<feature type="coiled-coil region" evidence="3">
    <location>
        <begin position="175"/>
        <end position="240"/>
    </location>
</feature>
<dbReference type="SUPFAM" id="SSF56954">
    <property type="entry name" value="Outer membrane efflux proteins (OEP)"/>
    <property type="match status" value="1"/>
</dbReference>
<evidence type="ECO:0000313" key="5">
    <source>
        <dbReference type="Proteomes" id="UP000604737"/>
    </source>
</evidence>
<protein>
    <submittedName>
        <fullName evidence="4">Outer membrane efflux protein</fullName>
    </submittedName>
</protein>
<evidence type="ECO:0000256" key="3">
    <source>
        <dbReference type="SAM" id="Coils"/>
    </source>
</evidence>
<reference evidence="5" key="1">
    <citation type="journal article" date="2019" name="Int. J. Syst. Evol. Microbiol.">
        <title>The Global Catalogue of Microorganisms (GCM) 10K type strain sequencing project: providing services to taxonomists for standard genome sequencing and annotation.</title>
        <authorList>
            <consortium name="The Broad Institute Genomics Platform"/>
            <consortium name="The Broad Institute Genome Sequencing Center for Infectious Disease"/>
            <person name="Wu L."/>
            <person name="Ma J."/>
        </authorList>
    </citation>
    <scope>NUCLEOTIDE SEQUENCE [LARGE SCALE GENOMIC DNA]</scope>
    <source>
        <strain evidence="5">KCTC 23701</strain>
    </source>
</reference>
<dbReference type="InterPro" id="IPR010131">
    <property type="entry name" value="MdtP/NodT-like"/>
</dbReference>
<keyword evidence="5" id="KW-1185">Reference proteome</keyword>
<proteinExistence type="inferred from homology"/>
<keyword evidence="2" id="KW-1134">Transmembrane beta strand</keyword>
<comment type="similarity">
    <text evidence="1 2">Belongs to the outer membrane factor (OMF) (TC 1.B.17) family.</text>
</comment>
<keyword evidence="2" id="KW-0564">Palmitate</keyword>